<accession>A0A0F6W8N8</accession>
<keyword evidence="2" id="KW-1185">Reference proteome</keyword>
<name>A0A0F6W8N8_9BACT</name>
<evidence type="ECO:0000313" key="2">
    <source>
        <dbReference type="Proteomes" id="UP000034883"/>
    </source>
</evidence>
<dbReference type="Pfam" id="PF14094">
    <property type="entry name" value="DUF4272"/>
    <property type="match status" value="1"/>
</dbReference>
<gene>
    <name evidence="1" type="ORF">DB32_007455</name>
</gene>
<dbReference type="InterPro" id="IPR025368">
    <property type="entry name" value="DUF4272"/>
</dbReference>
<dbReference type="OrthoDB" id="4399984at2"/>
<dbReference type="EMBL" id="CP011125">
    <property type="protein sequence ID" value="AKF10306.1"/>
    <property type="molecule type" value="Genomic_DNA"/>
</dbReference>
<dbReference type="Proteomes" id="UP000034883">
    <property type="component" value="Chromosome"/>
</dbReference>
<keyword evidence="1" id="KW-0328">Glycosyltransferase</keyword>
<dbReference type="AlphaFoldDB" id="A0A0F6W8N8"/>
<dbReference type="RefSeq" id="WP_053237281.1">
    <property type="nucleotide sequence ID" value="NZ_CP011125.1"/>
</dbReference>
<evidence type="ECO:0000313" key="1">
    <source>
        <dbReference type="EMBL" id="AKF10306.1"/>
    </source>
</evidence>
<organism evidence="1 2">
    <name type="scientific">Sandaracinus amylolyticus</name>
    <dbReference type="NCBI Taxonomy" id="927083"/>
    <lineage>
        <taxon>Bacteria</taxon>
        <taxon>Pseudomonadati</taxon>
        <taxon>Myxococcota</taxon>
        <taxon>Polyangia</taxon>
        <taxon>Polyangiales</taxon>
        <taxon>Sandaracinaceae</taxon>
        <taxon>Sandaracinus</taxon>
    </lineage>
</organism>
<reference evidence="1 2" key="1">
    <citation type="submission" date="2015-03" db="EMBL/GenBank/DDBJ databases">
        <title>Genome assembly of Sandaracinus amylolyticus DSM 53668.</title>
        <authorList>
            <person name="Sharma G."/>
            <person name="Subramanian S."/>
        </authorList>
    </citation>
    <scope>NUCLEOTIDE SEQUENCE [LARGE SCALE GENOMIC DNA]</scope>
    <source>
        <strain evidence="1 2">DSM 53668</strain>
    </source>
</reference>
<protein>
    <submittedName>
        <fullName evidence="1">Hypoxanthine phosphoribosyltransferase</fullName>
    </submittedName>
</protein>
<proteinExistence type="predicted"/>
<keyword evidence="1" id="KW-0808">Transferase</keyword>
<dbReference type="GO" id="GO:0016757">
    <property type="term" value="F:glycosyltransferase activity"/>
    <property type="evidence" value="ECO:0007669"/>
    <property type="project" value="UniProtKB-KW"/>
</dbReference>
<dbReference type="STRING" id="927083.DB32_007455"/>
<dbReference type="KEGG" id="samy:DB32_007455"/>
<sequence>MDTESENQPPSADRVLRRARVLAAIAHRGLIEQDRDRDRARGVLAQIRRWIGNEGLHGEVEPEERARIESDVGALGAEATVASVWRFEGAAVLGWALGLMQLPAHDRVNDVGAVSTALAVGGSLPEALRAPTLRSARSIDRMRERLFAIHWRVVEQRLRPGTIDLVSFARTAWFGPLEIDSSMLIDGDLGIDGAPIARASAEALRRVASIARERHQAINWLNGDDPIYSEVDVST</sequence>